<evidence type="ECO:0000313" key="4">
    <source>
        <dbReference type="EMBL" id="OGC38750.1"/>
    </source>
</evidence>
<feature type="domain" description="Pyruvate:ferredoxin oxidoreductase core" evidence="3">
    <location>
        <begin position="278"/>
        <end position="370"/>
    </location>
</feature>
<dbReference type="PANTHER" id="PTHR32154:SF14">
    <property type="entry name" value="2-OXOGLUTARATE SYNTHASE SUBUNIT KORA"/>
    <property type="match status" value="1"/>
</dbReference>
<proteinExistence type="predicted"/>
<protein>
    <submittedName>
        <fullName evidence="4">2-oxoglutarate synthase subunit alpha</fullName>
    </submittedName>
</protein>
<dbReference type="CDD" id="cd07034">
    <property type="entry name" value="TPP_PYR_PFOR_IOR-alpha_like"/>
    <property type="match status" value="1"/>
</dbReference>
<dbReference type="FunFam" id="3.40.50.970:FF:000022">
    <property type="entry name" value="2-oxoglutarate ferredoxin oxidoreductase alpha subunit"/>
    <property type="match status" value="1"/>
</dbReference>
<dbReference type="GO" id="GO:0016491">
    <property type="term" value="F:oxidoreductase activity"/>
    <property type="evidence" value="ECO:0007669"/>
    <property type="project" value="UniProtKB-KW"/>
</dbReference>
<evidence type="ECO:0000259" key="2">
    <source>
        <dbReference type="Pfam" id="PF01855"/>
    </source>
</evidence>
<gene>
    <name evidence="4" type="ORF">A2Y85_05725</name>
</gene>
<dbReference type="InterPro" id="IPR009014">
    <property type="entry name" value="Transketo_C/PFOR_II"/>
</dbReference>
<dbReference type="InterPro" id="IPR033412">
    <property type="entry name" value="PFOR_II"/>
</dbReference>
<accession>A0A1F4U1M7</accession>
<evidence type="ECO:0000313" key="5">
    <source>
        <dbReference type="Proteomes" id="UP000177025"/>
    </source>
</evidence>
<name>A0A1F4U1M7_UNCW3</name>
<dbReference type="InterPro" id="IPR002880">
    <property type="entry name" value="Pyrv_Fd/Flavodoxin_OxRdtase_N"/>
</dbReference>
<dbReference type="SUPFAM" id="SSF52922">
    <property type="entry name" value="TK C-terminal domain-like"/>
    <property type="match status" value="1"/>
</dbReference>
<evidence type="ECO:0000259" key="3">
    <source>
        <dbReference type="Pfam" id="PF17147"/>
    </source>
</evidence>
<dbReference type="EMBL" id="MEUM01000168">
    <property type="protein sequence ID" value="OGC38750.1"/>
    <property type="molecule type" value="Genomic_DNA"/>
</dbReference>
<dbReference type="Proteomes" id="UP000177025">
    <property type="component" value="Unassembled WGS sequence"/>
</dbReference>
<comment type="caution">
    <text evidence="4">The sequence shown here is derived from an EMBL/GenBank/DDBJ whole genome shotgun (WGS) entry which is preliminary data.</text>
</comment>
<dbReference type="PANTHER" id="PTHR32154">
    <property type="entry name" value="PYRUVATE-FLAVODOXIN OXIDOREDUCTASE-RELATED"/>
    <property type="match status" value="1"/>
</dbReference>
<dbReference type="AlphaFoldDB" id="A0A1F4U1M7"/>
<dbReference type="InterPro" id="IPR029061">
    <property type="entry name" value="THDP-binding"/>
</dbReference>
<dbReference type="NCBIfam" id="NF006412">
    <property type="entry name" value="PRK08659.1"/>
    <property type="match status" value="1"/>
</dbReference>
<feature type="domain" description="Pyruvate flavodoxin/ferredoxin oxidoreductase pyrimidine binding" evidence="2">
    <location>
        <begin position="20"/>
        <end position="245"/>
    </location>
</feature>
<reference evidence="4 5" key="1">
    <citation type="journal article" date="2016" name="Nat. Commun.">
        <title>Thousands of microbial genomes shed light on interconnected biogeochemical processes in an aquifer system.</title>
        <authorList>
            <person name="Anantharaman K."/>
            <person name="Brown C.T."/>
            <person name="Hug L.A."/>
            <person name="Sharon I."/>
            <person name="Castelle C.J."/>
            <person name="Probst A.J."/>
            <person name="Thomas B.C."/>
            <person name="Singh A."/>
            <person name="Wilkins M.J."/>
            <person name="Karaoz U."/>
            <person name="Brodie E.L."/>
            <person name="Williams K.H."/>
            <person name="Hubbard S.S."/>
            <person name="Banfield J.F."/>
        </authorList>
    </citation>
    <scope>NUCLEOTIDE SEQUENCE [LARGE SCALE GENOMIC DNA]</scope>
</reference>
<dbReference type="Gene3D" id="3.40.50.970">
    <property type="match status" value="1"/>
</dbReference>
<dbReference type="GO" id="GO:0006979">
    <property type="term" value="P:response to oxidative stress"/>
    <property type="evidence" value="ECO:0007669"/>
    <property type="project" value="TreeGrafter"/>
</dbReference>
<organism evidence="4 5">
    <name type="scientific">candidate division WOR-3 bacterium RBG_13_43_14</name>
    <dbReference type="NCBI Taxonomy" id="1802590"/>
    <lineage>
        <taxon>Bacteria</taxon>
        <taxon>Bacteria division WOR-3</taxon>
    </lineage>
</organism>
<sequence>MNRNQLNIRLMSGNEACAEAALIAGMRFFAGYPITPSTEIAEILSRRLPKVKGVFIQMEDEIASMASVIGASLAGVKSMTATSGPGFSLMQENIGFAIMAEIPCVVVNVQRGGPSTGLPTNPAQGDVMQARWGTHGDHPAIVVAPGTVNQVFEWTIKAFNLSEYYRIPVIMLLDEIVSHINEKVILPDPSSLAIINRKHTTKMPGEYIPYQNNANMVPEFIEFGLGYHYHVTGLSHDESGFPTNTPGIVNKLIRRLNDKIEKHRHQIIKLKTEFVDDADTFIIAYGSTARSAHFVARMNRAKGIKIGFIQPLVLWPFPGKEIADIVKNAKSIIVPEMNLGQLSHEIECACARPVISVNRVDGNMITPEDILERL</sequence>
<dbReference type="Gene3D" id="3.40.50.920">
    <property type="match status" value="1"/>
</dbReference>
<evidence type="ECO:0000256" key="1">
    <source>
        <dbReference type="ARBA" id="ARBA00023002"/>
    </source>
</evidence>
<dbReference type="Pfam" id="PF17147">
    <property type="entry name" value="PFOR_II"/>
    <property type="match status" value="1"/>
</dbReference>
<dbReference type="Pfam" id="PF01855">
    <property type="entry name" value="POR_N"/>
    <property type="match status" value="1"/>
</dbReference>
<dbReference type="SUPFAM" id="SSF52518">
    <property type="entry name" value="Thiamin diphosphate-binding fold (THDP-binding)"/>
    <property type="match status" value="1"/>
</dbReference>
<dbReference type="InterPro" id="IPR050722">
    <property type="entry name" value="Pyruvate:ferred/Flavod_OxRd"/>
</dbReference>
<keyword evidence="1" id="KW-0560">Oxidoreductase</keyword>